<comment type="caution">
    <text evidence="1">The sequence shown here is derived from an EMBL/GenBank/DDBJ whole genome shotgun (WGS) entry which is preliminary data.</text>
</comment>
<dbReference type="RefSeq" id="WP_117575785.1">
    <property type="nucleotide sequence ID" value="NZ_JAJDKX010000001.1"/>
</dbReference>
<organism evidence="1 2">
    <name type="scientific">Faecalibacillus intestinalis</name>
    <dbReference type="NCBI Taxonomy" id="1982626"/>
    <lineage>
        <taxon>Bacteria</taxon>
        <taxon>Bacillati</taxon>
        <taxon>Bacillota</taxon>
        <taxon>Erysipelotrichia</taxon>
        <taxon>Erysipelotrichales</taxon>
        <taxon>Coprobacillaceae</taxon>
        <taxon>Faecalibacillus</taxon>
    </lineage>
</organism>
<evidence type="ECO:0000313" key="1">
    <source>
        <dbReference type="EMBL" id="MCQ5060741.1"/>
    </source>
</evidence>
<proteinExistence type="predicted"/>
<sequence>MEKERLFSLLNNTKKRVNVFDCESTFICEGRGWKLGQHIGSALYNSEILFIKDDGEEISVVINVELKKGKE</sequence>
<dbReference type="AlphaFoldDB" id="A0AAP2UH49"/>
<dbReference type="Proteomes" id="UP001204814">
    <property type="component" value="Unassembled WGS sequence"/>
</dbReference>
<evidence type="ECO:0000313" key="2">
    <source>
        <dbReference type="Proteomes" id="UP001204814"/>
    </source>
</evidence>
<name>A0AAP2UH49_9FIRM</name>
<reference evidence="1" key="1">
    <citation type="submission" date="2022-06" db="EMBL/GenBank/DDBJ databases">
        <title>Isolation of gut microbiota from human fecal samples.</title>
        <authorList>
            <person name="Pamer E.G."/>
            <person name="Barat B."/>
            <person name="Waligurski E."/>
            <person name="Medina S."/>
            <person name="Paddock L."/>
            <person name="Mostad J."/>
        </authorList>
    </citation>
    <scope>NUCLEOTIDE SEQUENCE</scope>
    <source>
        <strain evidence="1">DFI.6.24</strain>
    </source>
</reference>
<gene>
    <name evidence="1" type="ORF">NE542_02670</name>
</gene>
<protein>
    <submittedName>
        <fullName evidence="1">Uncharacterized protein</fullName>
    </submittedName>
</protein>
<accession>A0AAP2UH49</accession>
<dbReference type="EMBL" id="JANGBO010000001">
    <property type="protein sequence ID" value="MCQ5060741.1"/>
    <property type="molecule type" value="Genomic_DNA"/>
</dbReference>